<dbReference type="CDD" id="cd12148">
    <property type="entry name" value="fungal_TF_MHR"/>
    <property type="match status" value="1"/>
</dbReference>
<reference evidence="10 11" key="1">
    <citation type="journal article" date="2023" name="Elife">
        <title>Identification of key yeast species and microbe-microbe interactions impacting larval growth of Drosophila in the wild.</title>
        <authorList>
            <person name="Mure A."/>
            <person name="Sugiura Y."/>
            <person name="Maeda R."/>
            <person name="Honda K."/>
            <person name="Sakurai N."/>
            <person name="Takahashi Y."/>
            <person name="Watada M."/>
            <person name="Katoh T."/>
            <person name="Gotoh A."/>
            <person name="Gotoh Y."/>
            <person name="Taniguchi I."/>
            <person name="Nakamura K."/>
            <person name="Hayashi T."/>
            <person name="Katayama T."/>
            <person name="Uemura T."/>
            <person name="Hattori Y."/>
        </authorList>
    </citation>
    <scope>NUCLEOTIDE SEQUENCE [LARGE SCALE GENOMIC DNA]</scope>
    <source>
        <strain evidence="10 11">PK-24</strain>
    </source>
</reference>
<evidence type="ECO:0000259" key="9">
    <source>
        <dbReference type="PROSITE" id="PS50048"/>
    </source>
</evidence>
<evidence type="ECO:0000256" key="8">
    <source>
        <dbReference type="SAM" id="MobiDB-lite"/>
    </source>
</evidence>
<name>A0AAV5R2V0_PICKL</name>
<dbReference type="GO" id="GO:0008270">
    <property type="term" value="F:zinc ion binding"/>
    <property type="evidence" value="ECO:0007669"/>
    <property type="project" value="InterPro"/>
</dbReference>
<evidence type="ECO:0000313" key="10">
    <source>
        <dbReference type="EMBL" id="GMM45775.1"/>
    </source>
</evidence>
<dbReference type="AlphaFoldDB" id="A0AAV5R2V0"/>
<dbReference type="PROSITE" id="PS50048">
    <property type="entry name" value="ZN2_CY6_FUNGAL_2"/>
    <property type="match status" value="1"/>
</dbReference>
<dbReference type="InterPro" id="IPR052202">
    <property type="entry name" value="Yeast_MetPath_Reg"/>
</dbReference>
<keyword evidence="7" id="KW-0539">Nucleus</keyword>
<feature type="domain" description="Zn(2)-C6 fungal-type" evidence="9">
    <location>
        <begin position="24"/>
        <end position="52"/>
    </location>
</feature>
<dbReference type="GO" id="GO:0045944">
    <property type="term" value="P:positive regulation of transcription by RNA polymerase II"/>
    <property type="evidence" value="ECO:0007669"/>
    <property type="project" value="TreeGrafter"/>
</dbReference>
<dbReference type="SUPFAM" id="SSF57701">
    <property type="entry name" value="Zn2/Cys6 DNA-binding domain"/>
    <property type="match status" value="1"/>
</dbReference>
<dbReference type="GO" id="GO:0005634">
    <property type="term" value="C:nucleus"/>
    <property type="evidence" value="ECO:0007669"/>
    <property type="project" value="UniProtKB-SubCell"/>
</dbReference>
<comment type="subcellular location">
    <subcellularLocation>
        <location evidence="1">Nucleus</location>
    </subcellularLocation>
</comment>
<feature type="compositionally biased region" description="Low complexity" evidence="8">
    <location>
        <begin position="607"/>
        <end position="619"/>
    </location>
</feature>
<dbReference type="CDD" id="cd00067">
    <property type="entry name" value="GAL4"/>
    <property type="match status" value="1"/>
</dbReference>
<dbReference type="InterPro" id="IPR007219">
    <property type="entry name" value="XnlR_reg_dom"/>
</dbReference>
<evidence type="ECO:0000256" key="6">
    <source>
        <dbReference type="ARBA" id="ARBA00023163"/>
    </source>
</evidence>
<evidence type="ECO:0000256" key="7">
    <source>
        <dbReference type="ARBA" id="ARBA00023242"/>
    </source>
</evidence>
<feature type="region of interest" description="Disordered" evidence="8">
    <location>
        <begin position="600"/>
        <end position="619"/>
    </location>
</feature>
<comment type="caution">
    <text evidence="10">The sequence shown here is derived from an EMBL/GenBank/DDBJ whole genome shotgun (WGS) entry which is preliminary data.</text>
</comment>
<keyword evidence="11" id="KW-1185">Reference proteome</keyword>
<dbReference type="Gene3D" id="4.10.240.10">
    <property type="entry name" value="Zn(2)-C6 fungal-type DNA-binding domain"/>
    <property type="match status" value="1"/>
</dbReference>
<dbReference type="InterPro" id="IPR001138">
    <property type="entry name" value="Zn2Cys6_DnaBD"/>
</dbReference>
<gene>
    <name evidence="10" type="ORF">DAPK24_023500</name>
</gene>
<protein>
    <recommendedName>
        <fullName evidence="9">Zn(2)-C6 fungal-type domain-containing protein</fullName>
    </recommendedName>
</protein>
<dbReference type="PANTHER" id="PTHR47782">
    <property type="entry name" value="ZN(II)2CYS6 TRANSCRIPTION FACTOR (EUROFUNG)-RELATED"/>
    <property type="match status" value="1"/>
</dbReference>
<dbReference type="PANTHER" id="PTHR47782:SF1">
    <property type="entry name" value="PYRIMIDINE PATHWAY REGULATORY PROTEIN 1"/>
    <property type="match status" value="1"/>
</dbReference>
<accession>A0AAV5R2V0</accession>
<dbReference type="GO" id="GO:0000981">
    <property type="term" value="F:DNA-binding transcription factor activity, RNA polymerase II-specific"/>
    <property type="evidence" value="ECO:0007669"/>
    <property type="project" value="InterPro"/>
</dbReference>
<evidence type="ECO:0000256" key="5">
    <source>
        <dbReference type="ARBA" id="ARBA00023125"/>
    </source>
</evidence>
<evidence type="ECO:0000256" key="3">
    <source>
        <dbReference type="ARBA" id="ARBA00022833"/>
    </source>
</evidence>
<evidence type="ECO:0000313" key="11">
    <source>
        <dbReference type="Proteomes" id="UP001378960"/>
    </source>
</evidence>
<dbReference type="EMBL" id="BTGB01000003">
    <property type="protein sequence ID" value="GMM45775.1"/>
    <property type="molecule type" value="Genomic_DNA"/>
</dbReference>
<evidence type="ECO:0000256" key="2">
    <source>
        <dbReference type="ARBA" id="ARBA00022723"/>
    </source>
</evidence>
<evidence type="ECO:0000256" key="1">
    <source>
        <dbReference type="ARBA" id="ARBA00004123"/>
    </source>
</evidence>
<proteinExistence type="predicted"/>
<dbReference type="GO" id="GO:0006351">
    <property type="term" value="P:DNA-templated transcription"/>
    <property type="evidence" value="ECO:0007669"/>
    <property type="project" value="InterPro"/>
</dbReference>
<dbReference type="Pfam" id="PF04082">
    <property type="entry name" value="Fungal_trans"/>
    <property type="match status" value="1"/>
</dbReference>
<dbReference type="Proteomes" id="UP001378960">
    <property type="component" value="Unassembled WGS sequence"/>
</dbReference>
<keyword evidence="4" id="KW-0805">Transcription regulation</keyword>
<dbReference type="GO" id="GO:0043565">
    <property type="term" value="F:sequence-specific DNA binding"/>
    <property type="evidence" value="ECO:0007669"/>
    <property type="project" value="TreeGrafter"/>
</dbReference>
<keyword evidence="6" id="KW-0804">Transcription</keyword>
<dbReference type="InterPro" id="IPR036864">
    <property type="entry name" value="Zn2-C6_fun-type_DNA-bd_sf"/>
</dbReference>
<keyword evidence="2" id="KW-0479">Metal-binding</keyword>
<keyword evidence="5" id="KW-0238">DNA-binding</keyword>
<keyword evidence="3" id="KW-0862">Zinc</keyword>
<organism evidence="10 11">
    <name type="scientific">Pichia kluyveri</name>
    <name type="common">Yeast</name>
    <dbReference type="NCBI Taxonomy" id="36015"/>
    <lineage>
        <taxon>Eukaryota</taxon>
        <taxon>Fungi</taxon>
        <taxon>Dikarya</taxon>
        <taxon>Ascomycota</taxon>
        <taxon>Saccharomycotina</taxon>
        <taxon>Pichiomycetes</taxon>
        <taxon>Pichiales</taxon>
        <taxon>Pichiaceae</taxon>
        <taxon>Pichia</taxon>
    </lineage>
</organism>
<evidence type="ECO:0000256" key="4">
    <source>
        <dbReference type="ARBA" id="ARBA00023015"/>
    </source>
</evidence>
<sequence length="675" mass="78333">MDELFSPEEIKILEQSTHRRSSTKCYRCKHKRLPCNYQFPKCDSCLKENIECNAWVRGLNKPIPRSIPLYLEDKVANLEIELDKLKNHHVINNAEEESYTITKYVSTPLLQSFINSENESTIQSFSFLYFNSCNLPAPFDNMIEGSKRGKMKHFIENHPPVDLLTIPKNVVKIMMSNYMDFHLPQYPIISRPMLTEMLETVLNKPEIASSFEKAVISITMAISAALITNRSEKRALSSSSALFSATISTIFETSWESKMQKLQLTLLIAHYSFANPFAADIWHTLRDALRLCIDMGLHKEVTSEVITVLDVDDRRRLFLVCSGMLRHLSAVLRIKFPIHQNLISVEYPTIVDDSFITEKGIDYSGPQTKAAALHFYSFRLCESEVCDVLWYDKEINVNINDWIDSMEEKVENWFITAEEFAKVNQLRFRLICKASLQIRLRRRTPRIPNPSHESFLKLIKAVLIHVDEYLNDAKSAQVSYLLMGVHYIVEAAINLLDVLWFEIDWIKEVYSFEFLISKLGECIELLNKFSERWPDIKESNIPNYLENLKNDVIKKNDGLLNDDECNIISSKIEKLIFPTKIISKVSDDKKNDIVDNKVDINDDKNQSSDNNTINNNNESDILNFDNQNQLEEMGKYEHESLSDALFSDKSNWQDHFIDDNFWDLNDLLNKMCDYI</sequence>